<dbReference type="OrthoDB" id="9794010at2"/>
<dbReference type="RefSeq" id="WP_092319689.1">
    <property type="nucleotide sequence ID" value="NZ_FOKY01000016.1"/>
</dbReference>
<dbReference type="PANTHER" id="PTHR36118:SF1">
    <property type="entry name" value="ION-TRANSLOCATING OXIDOREDUCTASE COMPLEX SUBUNIT G"/>
    <property type="match status" value="1"/>
</dbReference>
<reference evidence="9" key="1">
    <citation type="submission" date="2016-10" db="EMBL/GenBank/DDBJ databases">
        <authorList>
            <person name="Varghese N."/>
            <person name="Submissions S."/>
        </authorList>
    </citation>
    <scope>NUCLEOTIDE SEQUENCE [LARGE SCALE GENOMIC DNA]</scope>
    <source>
        <strain evidence="9">ATCC 43811</strain>
    </source>
</reference>
<evidence type="ECO:0000313" key="9">
    <source>
        <dbReference type="Proteomes" id="UP000240042"/>
    </source>
</evidence>
<evidence type="ECO:0000256" key="2">
    <source>
        <dbReference type="ARBA" id="ARBA00022553"/>
    </source>
</evidence>
<evidence type="ECO:0000313" key="8">
    <source>
        <dbReference type="EMBL" id="SFB89303.1"/>
    </source>
</evidence>
<dbReference type="PANTHER" id="PTHR36118">
    <property type="entry name" value="ION-TRANSLOCATING OXIDOREDUCTASE COMPLEX SUBUNIT G"/>
    <property type="match status" value="1"/>
</dbReference>
<evidence type="ECO:0000256" key="1">
    <source>
        <dbReference type="ARBA" id="ARBA00022448"/>
    </source>
</evidence>
<evidence type="ECO:0000256" key="4">
    <source>
        <dbReference type="ARBA" id="ARBA00022643"/>
    </source>
</evidence>
<keyword evidence="5" id="KW-0249">Electron transport</keyword>
<dbReference type="InterPro" id="IPR007329">
    <property type="entry name" value="FMN-bd"/>
</dbReference>
<keyword evidence="4" id="KW-0288">FMN</keyword>
<dbReference type="GO" id="GO:0022900">
    <property type="term" value="P:electron transport chain"/>
    <property type="evidence" value="ECO:0007669"/>
    <property type="project" value="InterPro"/>
</dbReference>
<keyword evidence="1" id="KW-0813">Transport</keyword>
<sequence length="196" mass="21701">MSEKNIVIGSPKFHLQNVLSLTLITGLMTFSLLFVYYFTYQEPNPLLDIQEMLGKKAQEYNIIQEEMDLDGEPNIYWSVVSTNEQEIMRVFRVSSGGFGGPVVALVGTDGQQVLAIKVLDASSETAGLGQKVTEQGFQRQFLGLKIDQLPIDRTDWGSKNLDMISGATFSSSALVKDINEAFVMYDLSKKAEGEVS</sequence>
<feature type="domain" description="FMN-binding" evidence="7">
    <location>
        <begin position="97"/>
        <end position="185"/>
    </location>
</feature>
<dbReference type="Pfam" id="PF04205">
    <property type="entry name" value="FMN_bind"/>
    <property type="match status" value="1"/>
</dbReference>
<name>A0A1I1EWL6_BREAD</name>
<dbReference type="GO" id="GO:0009055">
    <property type="term" value="F:electron transfer activity"/>
    <property type="evidence" value="ECO:0007669"/>
    <property type="project" value="InterPro"/>
</dbReference>
<dbReference type="GO" id="GO:0010181">
    <property type="term" value="F:FMN binding"/>
    <property type="evidence" value="ECO:0007669"/>
    <property type="project" value="InterPro"/>
</dbReference>
<keyword evidence="6" id="KW-1133">Transmembrane helix</keyword>
<dbReference type="SMART" id="SM00900">
    <property type="entry name" value="FMN_bind"/>
    <property type="match status" value="1"/>
</dbReference>
<feature type="transmembrane region" description="Helical" evidence="6">
    <location>
        <begin position="21"/>
        <end position="40"/>
    </location>
</feature>
<keyword evidence="3" id="KW-0285">Flavoprotein</keyword>
<evidence type="ECO:0000259" key="7">
    <source>
        <dbReference type="SMART" id="SM00900"/>
    </source>
</evidence>
<dbReference type="EMBL" id="FOKY01000016">
    <property type="protein sequence ID" value="SFB89303.1"/>
    <property type="molecule type" value="Genomic_DNA"/>
</dbReference>
<keyword evidence="6" id="KW-0472">Membrane</keyword>
<gene>
    <name evidence="8" type="ORF">SAMN02745150_01218</name>
</gene>
<dbReference type="AlphaFoldDB" id="A0A1I1EWL6"/>
<dbReference type="GO" id="GO:0005886">
    <property type="term" value="C:plasma membrane"/>
    <property type="evidence" value="ECO:0007669"/>
    <property type="project" value="InterPro"/>
</dbReference>
<evidence type="ECO:0000256" key="6">
    <source>
        <dbReference type="SAM" id="Phobius"/>
    </source>
</evidence>
<keyword evidence="9" id="KW-1185">Reference proteome</keyword>
<protein>
    <submittedName>
        <fullName evidence="8">FMN-binding domain-containing protein</fullName>
    </submittedName>
</protein>
<dbReference type="Proteomes" id="UP000240042">
    <property type="component" value="Unassembled WGS sequence"/>
</dbReference>
<proteinExistence type="predicted"/>
<evidence type="ECO:0000256" key="3">
    <source>
        <dbReference type="ARBA" id="ARBA00022630"/>
    </source>
</evidence>
<keyword evidence="2" id="KW-0597">Phosphoprotein</keyword>
<organism evidence="8 9">
    <name type="scientific">Brevinema andersonii</name>
    <dbReference type="NCBI Taxonomy" id="34097"/>
    <lineage>
        <taxon>Bacteria</taxon>
        <taxon>Pseudomonadati</taxon>
        <taxon>Spirochaetota</taxon>
        <taxon>Spirochaetia</taxon>
        <taxon>Brevinematales</taxon>
        <taxon>Brevinemataceae</taxon>
        <taxon>Brevinema</taxon>
    </lineage>
</organism>
<dbReference type="STRING" id="34097.SAMN02745150_01218"/>
<accession>A0A1I1EWL6</accession>
<evidence type="ECO:0000256" key="5">
    <source>
        <dbReference type="ARBA" id="ARBA00022982"/>
    </source>
</evidence>
<keyword evidence="6" id="KW-0812">Transmembrane</keyword>
<dbReference type="InterPro" id="IPR010209">
    <property type="entry name" value="Ion_transpt_RnfG/RsxG"/>
</dbReference>